<accession>A0A832H0N7</accession>
<evidence type="ECO:0000256" key="3">
    <source>
        <dbReference type="SAM" id="Phobius"/>
    </source>
</evidence>
<feature type="compositionally biased region" description="Low complexity" evidence="2">
    <location>
        <begin position="251"/>
        <end position="269"/>
    </location>
</feature>
<comment type="caution">
    <text evidence="4">The sequence shown here is derived from an EMBL/GenBank/DDBJ whole genome shotgun (WGS) entry which is preliminary data.</text>
</comment>
<evidence type="ECO:0000313" key="4">
    <source>
        <dbReference type="EMBL" id="HGW93930.1"/>
    </source>
</evidence>
<keyword evidence="3" id="KW-0812">Transmembrane</keyword>
<feature type="transmembrane region" description="Helical" evidence="3">
    <location>
        <begin position="348"/>
        <end position="367"/>
    </location>
</feature>
<reference evidence="4" key="1">
    <citation type="journal article" date="2020" name="mSystems">
        <title>Genome- and Community-Level Interaction Insights into Carbon Utilization and Element Cycling Functions of Hydrothermarchaeota in Hydrothermal Sediment.</title>
        <authorList>
            <person name="Zhou Z."/>
            <person name="Liu Y."/>
            <person name="Xu W."/>
            <person name="Pan J."/>
            <person name="Luo Z.H."/>
            <person name="Li M."/>
        </authorList>
    </citation>
    <scope>NUCLEOTIDE SEQUENCE [LARGE SCALE GENOMIC DNA]</scope>
    <source>
        <strain evidence="4">SpSt-402</strain>
    </source>
</reference>
<name>A0A832H0N7_9CYAN</name>
<feature type="region of interest" description="Disordered" evidence="2">
    <location>
        <begin position="225"/>
        <end position="244"/>
    </location>
</feature>
<organism evidence="4">
    <name type="scientific">Oscillatoriales cyanobacterium SpSt-402</name>
    <dbReference type="NCBI Taxonomy" id="2282168"/>
    <lineage>
        <taxon>Bacteria</taxon>
        <taxon>Bacillati</taxon>
        <taxon>Cyanobacteriota</taxon>
        <taxon>Cyanophyceae</taxon>
        <taxon>Oscillatoriophycideae</taxon>
        <taxon>Oscillatoriales</taxon>
    </lineage>
</organism>
<proteinExistence type="predicted"/>
<feature type="region of interest" description="Disordered" evidence="2">
    <location>
        <begin position="250"/>
        <end position="284"/>
    </location>
</feature>
<evidence type="ECO:0000256" key="1">
    <source>
        <dbReference type="SAM" id="Coils"/>
    </source>
</evidence>
<feature type="compositionally biased region" description="Polar residues" evidence="2">
    <location>
        <begin position="233"/>
        <end position="244"/>
    </location>
</feature>
<feature type="region of interest" description="Disordered" evidence="2">
    <location>
        <begin position="192"/>
        <end position="217"/>
    </location>
</feature>
<keyword evidence="3" id="KW-1133">Transmembrane helix</keyword>
<dbReference type="EMBL" id="DSRD01000424">
    <property type="protein sequence ID" value="HGW93930.1"/>
    <property type="molecule type" value="Genomic_DNA"/>
</dbReference>
<feature type="coiled-coil region" evidence="1">
    <location>
        <begin position="146"/>
        <end position="173"/>
    </location>
</feature>
<feature type="transmembrane region" description="Helical" evidence="3">
    <location>
        <begin position="296"/>
        <end position="317"/>
    </location>
</feature>
<protein>
    <submittedName>
        <fullName evidence="4">Uncharacterized protein</fullName>
    </submittedName>
</protein>
<keyword evidence="1" id="KW-0175">Coiled coil</keyword>
<gene>
    <name evidence="4" type="ORF">ENR47_06575</name>
</gene>
<feature type="coiled-coil region" evidence="1">
    <location>
        <begin position="34"/>
        <end position="82"/>
    </location>
</feature>
<dbReference type="AlphaFoldDB" id="A0A832H0N7"/>
<sequence length="401" mass="44010">MENRPDSNSENGRTVESVLQTVTQDLKRLHQGLITQLSQEVTQLQTEKARLLSEVQKLQAQHQKLQAQNANTLSQQQTAQQQLWAKQLALALSNHLQGLMMQQINQTVKSSQVNNGELSVSGDSNIHSENAYRLLASLDSTFSTTFKALQQELNSYESSLSQQINRMHNLEQQGEAVLEALVNRLREQVQAETTKPLNFTEEYPVSAPPSRENGTASQTAAYNKMPQGKASPQGYQSSAAPNSYQSAIAHSASSQFSQAPTSQTQAAQPYPSPTPLAVPATAIPTQPAGKKDTSNFWAGLVLVLLSTAALSIHNVLVRVIGKPSSILGAPEIGGFINITILGNSLLILWLRMLIVLPLMVGVAMFLYPPVWRDLKKFFGSRDRRPVFNVVGSGLFLFYTRC</sequence>
<keyword evidence="3" id="KW-0472">Membrane</keyword>
<evidence type="ECO:0000256" key="2">
    <source>
        <dbReference type="SAM" id="MobiDB-lite"/>
    </source>
</evidence>